<dbReference type="Proteomes" id="UP000235371">
    <property type="component" value="Unassembled WGS sequence"/>
</dbReference>
<evidence type="ECO:0000313" key="5">
    <source>
        <dbReference type="Proteomes" id="UP000235371"/>
    </source>
</evidence>
<feature type="domain" description="Nephrocystin 3-like N-terminal" evidence="2">
    <location>
        <begin position="259"/>
        <end position="411"/>
    </location>
</feature>
<dbReference type="GeneID" id="36594629"/>
<organism evidence="4 5">
    <name type="scientific">Hyaloscypha bicolor E</name>
    <dbReference type="NCBI Taxonomy" id="1095630"/>
    <lineage>
        <taxon>Eukaryota</taxon>
        <taxon>Fungi</taxon>
        <taxon>Dikarya</taxon>
        <taxon>Ascomycota</taxon>
        <taxon>Pezizomycotina</taxon>
        <taxon>Leotiomycetes</taxon>
        <taxon>Helotiales</taxon>
        <taxon>Hyaloscyphaceae</taxon>
        <taxon>Hyaloscypha</taxon>
        <taxon>Hyaloscypha bicolor</taxon>
    </lineage>
</organism>
<evidence type="ECO:0000259" key="2">
    <source>
        <dbReference type="Pfam" id="PF24883"/>
    </source>
</evidence>
<dbReference type="InterPro" id="IPR027417">
    <property type="entry name" value="P-loop_NTPase"/>
</dbReference>
<keyword evidence="5" id="KW-1185">Reference proteome</keyword>
<dbReference type="PANTHER" id="PTHR10039:SF5">
    <property type="entry name" value="NACHT DOMAIN-CONTAINING PROTEIN"/>
    <property type="match status" value="1"/>
</dbReference>
<dbReference type="EMBL" id="KZ613782">
    <property type="protein sequence ID" value="PMD63115.1"/>
    <property type="molecule type" value="Genomic_DNA"/>
</dbReference>
<evidence type="ECO:0000259" key="3">
    <source>
        <dbReference type="Pfam" id="PF25053"/>
    </source>
</evidence>
<reference evidence="4 5" key="1">
    <citation type="submission" date="2016-04" db="EMBL/GenBank/DDBJ databases">
        <title>A degradative enzymes factory behind the ericoid mycorrhizal symbiosis.</title>
        <authorList>
            <consortium name="DOE Joint Genome Institute"/>
            <person name="Martino E."/>
            <person name="Morin E."/>
            <person name="Grelet G."/>
            <person name="Kuo A."/>
            <person name="Kohler A."/>
            <person name="Daghino S."/>
            <person name="Barry K."/>
            <person name="Choi C."/>
            <person name="Cichocki N."/>
            <person name="Clum A."/>
            <person name="Copeland A."/>
            <person name="Hainaut M."/>
            <person name="Haridas S."/>
            <person name="Labutti K."/>
            <person name="Lindquist E."/>
            <person name="Lipzen A."/>
            <person name="Khouja H.-R."/>
            <person name="Murat C."/>
            <person name="Ohm R."/>
            <person name="Olson A."/>
            <person name="Spatafora J."/>
            <person name="Veneault-Fourrey C."/>
            <person name="Henrissat B."/>
            <person name="Grigoriev I."/>
            <person name="Martin F."/>
            <person name="Perotto S."/>
        </authorList>
    </citation>
    <scope>NUCLEOTIDE SEQUENCE [LARGE SCALE GENOMIC DNA]</scope>
    <source>
        <strain evidence="4 5">E</strain>
    </source>
</reference>
<protein>
    <submittedName>
        <fullName evidence="4">Uncharacterized protein</fullName>
    </submittedName>
</protein>
<keyword evidence="1" id="KW-0677">Repeat</keyword>
<proteinExistence type="predicted"/>
<dbReference type="InterPro" id="IPR056884">
    <property type="entry name" value="NPHP3-like_N"/>
</dbReference>
<dbReference type="Pfam" id="PF24883">
    <property type="entry name" value="NPHP3_N"/>
    <property type="match status" value="1"/>
</dbReference>
<feature type="domain" description="DUF7791" evidence="3">
    <location>
        <begin position="526"/>
        <end position="663"/>
    </location>
</feature>
<gene>
    <name evidence="4" type="ORF">K444DRAFT_661197</name>
</gene>
<dbReference type="Gene3D" id="3.40.50.300">
    <property type="entry name" value="P-loop containing nucleotide triphosphate hydrolases"/>
    <property type="match status" value="1"/>
</dbReference>
<accession>A0A2J6TJC4</accession>
<dbReference type="RefSeq" id="XP_024740019.1">
    <property type="nucleotide sequence ID" value="XM_024886552.1"/>
</dbReference>
<dbReference type="InterPro" id="IPR056693">
    <property type="entry name" value="DUF7791"/>
</dbReference>
<dbReference type="PANTHER" id="PTHR10039">
    <property type="entry name" value="AMELOGENIN"/>
    <property type="match status" value="1"/>
</dbReference>
<evidence type="ECO:0000313" key="4">
    <source>
        <dbReference type="EMBL" id="PMD63115.1"/>
    </source>
</evidence>
<evidence type="ECO:0000256" key="1">
    <source>
        <dbReference type="ARBA" id="ARBA00022737"/>
    </source>
</evidence>
<dbReference type="Pfam" id="PF25053">
    <property type="entry name" value="DUF7791"/>
    <property type="match status" value="1"/>
</dbReference>
<dbReference type="AlphaFoldDB" id="A0A2J6TJC4"/>
<dbReference type="SUPFAM" id="SSF52540">
    <property type="entry name" value="P-loop containing nucleoside triphosphate hydrolases"/>
    <property type="match status" value="1"/>
</dbReference>
<sequence length="917" mass="103901">MDPLTALGLASNIIQFVDFASKLFSTTTRLYASQSGASAEHLELESLVSHIKKLAEGAKPRNSPGSKINSDEDNTLVDLGNQCVAVSRELLGVLNSLKLKGDHTRSWDSFVQALRTEWKKDDIESLQRRLDRMSNQLNARILLDQQAEVVSKLYEIASDNRRLEATRTWEIDCLREDFQKLFKKIEDGLQKDGAEIRTLAQLSDAVEKGVGYSSELTILDFIRFDTIDDRQIGVRKAHEQTFSWIFRNRPSPSQPPNAQNFGKWLKSDNTLFWVTGKPGSGKSTLMKFIFAQFFFWNAGRQALQKSQEGLLRSILYQILRQTPDLIPYASPALWKALISGKSRLPIAAQSLSTPQLLDAFQVVSTHLGESKARFCFFIDGVDEYDGKPNDIIRLIELLKSTLQVKLCVSSRPWNEFEKAFGQDQPMKLYMQDLTSNDIRSYIADTLEKDTGFQELKQRDNRYGDLVQDILDAARVLAAREDHIARNFQVPNYVGLTNADRIVDLQRRLRLIPTDLNEYFERILFTVDNFYRKETAQMFQVTLIARDALSLMSYWYMDQEASFLENLKAGPVSKAIIDGRLAQMCKRLNACCKGLLEVQSFEHRGGTENFFNLKVDFLHRTVRDFLRDPDMQKMLGKWVGTDFDANIAICQSLIAQVKTAPQDRSYFGTGNAMARVINLFFGHANVLEDSQYPLALEVRLLDDLVIALAQHKSYLGSVWTLFSIHERSKQNSSRDPGYLVLEEAVQNGFHRYVSKKLGERPSLPVIQQAELLRCALFPAASCPVSVPRLPMVVLLLEKGCGYHGPNCGLHNPSSDKTPWIAFLEAEYESLQTGRSLEDTLPIIKDMLSHGADLNANCFLGDLMGGDHKASEVVRMLITDFDARALGDLLTRTTDSEQQKSGSSRRKRFISMIFRGKRK</sequence>
<name>A0A2J6TJC4_9HELO</name>
<dbReference type="STRING" id="1095630.A0A2J6TJC4"/>
<dbReference type="OrthoDB" id="341259at2759"/>
<dbReference type="InParanoid" id="A0A2J6TJC4"/>